<dbReference type="AlphaFoldDB" id="A0A2T2PA83"/>
<feature type="region of interest" description="Disordered" evidence="1">
    <location>
        <begin position="71"/>
        <end position="167"/>
    </location>
</feature>
<organism evidence="2 3">
    <name type="scientific">Corynespora cassiicola Philippines</name>
    <dbReference type="NCBI Taxonomy" id="1448308"/>
    <lineage>
        <taxon>Eukaryota</taxon>
        <taxon>Fungi</taxon>
        <taxon>Dikarya</taxon>
        <taxon>Ascomycota</taxon>
        <taxon>Pezizomycotina</taxon>
        <taxon>Dothideomycetes</taxon>
        <taxon>Pleosporomycetidae</taxon>
        <taxon>Pleosporales</taxon>
        <taxon>Corynesporascaceae</taxon>
        <taxon>Corynespora</taxon>
    </lineage>
</organism>
<gene>
    <name evidence="2" type="ORF">BS50DRAFT_16889</name>
</gene>
<protein>
    <submittedName>
        <fullName evidence="2">Uncharacterized protein</fullName>
    </submittedName>
</protein>
<dbReference type="EMBL" id="KZ678128">
    <property type="protein sequence ID" value="PSN74466.1"/>
    <property type="molecule type" value="Genomic_DNA"/>
</dbReference>
<reference evidence="2 3" key="1">
    <citation type="journal article" date="2018" name="Front. Microbiol.">
        <title>Genome-Wide Analysis of Corynespora cassiicola Leaf Fall Disease Putative Effectors.</title>
        <authorList>
            <person name="Lopez D."/>
            <person name="Ribeiro S."/>
            <person name="Label P."/>
            <person name="Fumanal B."/>
            <person name="Venisse J.S."/>
            <person name="Kohler A."/>
            <person name="de Oliveira R.R."/>
            <person name="Labutti K."/>
            <person name="Lipzen A."/>
            <person name="Lail K."/>
            <person name="Bauer D."/>
            <person name="Ohm R.A."/>
            <person name="Barry K.W."/>
            <person name="Spatafora J."/>
            <person name="Grigoriev I.V."/>
            <person name="Martin F.M."/>
            <person name="Pujade-Renaud V."/>
        </authorList>
    </citation>
    <scope>NUCLEOTIDE SEQUENCE [LARGE SCALE GENOMIC DNA]</scope>
    <source>
        <strain evidence="2 3">Philippines</strain>
    </source>
</reference>
<feature type="compositionally biased region" description="Basic and acidic residues" evidence="1">
    <location>
        <begin position="134"/>
        <end position="167"/>
    </location>
</feature>
<evidence type="ECO:0000313" key="3">
    <source>
        <dbReference type="Proteomes" id="UP000240883"/>
    </source>
</evidence>
<name>A0A2T2PA83_CORCC</name>
<sequence>MATWAVREMPKACLTIQPTVLRTRLRIFKLYHPPQISILLPHPIQRSGIPNPHLQILSQIHYLFLEPPSQASTKKNATIKPRIQTRTLQPLPQPPGMHRRPDLAVDLHPKGAARRRYRGEQPSTPRFRNRRPRKGSDPDHRGMPPHTLRERDCPSRGPWEKVARVRV</sequence>
<dbReference type="Proteomes" id="UP000240883">
    <property type="component" value="Unassembled WGS sequence"/>
</dbReference>
<evidence type="ECO:0000313" key="2">
    <source>
        <dbReference type="EMBL" id="PSN74466.1"/>
    </source>
</evidence>
<proteinExistence type="predicted"/>
<evidence type="ECO:0000256" key="1">
    <source>
        <dbReference type="SAM" id="MobiDB-lite"/>
    </source>
</evidence>
<feature type="compositionally biased region" description="Basic and acidic residues" evidence="1">
    <location>
        <begin position="99"/>
        <end position="109"/>
    </location>
</feature>
<accession>A0A2T2PA83</accession>
<keyword evidence="3" id="KW-1185">Reference proteome</keyword>